<keyword evidence="2" id="KW-1185">Reference proteome</keyword>
<sequence>MITQHELGLNHIYNSDVWTYLKKSNNNAII</sequence>
<organism evidence="1 2">
    <name type="scientific">Moheibacter sediminis</name>
    <dbReference type="NCBI Taxonomy" id="1434700"/>
    <lineage>
        <taxon>Bacteria</taxon>
        <taxon>Pseudomonadati</taxon>
        <taxon>Bacteroidota</taxon>
        <taxon>Flavobacteriia</taxon>
        <taxon>Flavobacteriales</taxon>
        <taxon>Weeksellaceae</taxon>
        <taxon>Moheibacter</taxon>
    </lineage>
</organism>
<gene>
    <name evidence="1" type="ORF">SAMN06296427_108156</name>
</gene>
<dbReference type="AlphaFoldDB" id="A0A1W2C5C2"/>
<reference evidence="1 2" key="1">
    <citation type="submission" date="2017-04" db="EMBL/GenBank/DDBJ databases">
        <authorList>
            <person name="Afonso C.L."/>
            <person name="Miller P.J."/>
            <person name="Scott M.A."/>
            <person name="Spackman E."/>
            <person name="Goraichik I."/>
            <person name="Dimitrov K.M."/>
            <person name="Suarez D.L."/>
            <person name="Swayne D.E."/>
        </authorList>
    </citation>
    <scope>NUCLEOTIDE SEQUENCE [LARGE SCALE GENOMIC DNA]</scope>
    <source>
        <strain evidence="1 2">CGMCC 1.12708</strain>
    </source>
</reference>
<accession>A0A1W2C5C2</accession>
<dbReference type="Proteomes" id="UP000192393">
    <property type="component" value="Unassembled WGS sequence"/>
</dbReference>
<dbReference type="STRING" id="1434700.SAMN06296427_108156"/>
<evidence type="ECO:0000313" key="1">
    <source>
        <dbReference type="EMBL" id="SMC80409.1"/>
    </source>
</evidence>
<proteinExistence type="predicted"/>
<protein>
    <submittedName>
        <fullName evidence="1">Uncharacterized protein</fullName>
    </submittedName>
</protein>
<evidence type="ECO:0000313" key="2">
    <source>
        <dbReference type="Proteomes" id="UP000192393"/>
    </source>
</evidence>
<name>A0A1W2C5C2_9FLAO</name>
<dbReference type="EMBL" id="FWXS01000008">
    <property type="protein sequence ID" value="SMC80409.1"/>
    <property type="molecule type" value="Genomic_DNA"/>
</dbReference>